<organism evidence="8 9">
    <name type="scientific">Choiromyces venosus 120613-1</name>
    <dbReference type="NCBI Taxonomy" id="1336337"/>
    <lineage>
        <taxon>Eukaryota</taxon>
        <taxon>Fungi</taxon>
        <taxon>Dikarya</taxon>
        <taxon>Ascomycota</taxon>
        <taxon>Pezizomycotina</taxon>
        <taxon>Pezizomycetes</taxon>
        <taxon>Pezizales</taxon>
        <taxon>Tuberaceae</taxon>
        <taxon>Choiromyces</taxon>
    </lineage>
</organism>
<comment type="function">
    <text evidence="7">Required for vesicular transport between the endoplasmic reticulum and the Golgi apparatus.</text>
</comment>
<keyword evidence="3 7" id="KW-0813">Transport</keyword>
<keyword evidence="9" id="KW-1185">Reference proteome</keyword>
<dbReference type="GO" id="GO:0035494">
    <property type="term" value="P:SNARE complex disassembly"/>
    <property type="evidence" value="ECO:0007669"/>
    <property type="project" value="TreeGrafter"/>
</dbReference>
<dbReference type="FunFam" id="1.25.40.10:FF:000049">
    <property type="entry name" value="Alpha-soluble NSF attachment protein-like"/>
    <property type="match status" value="1"/>
</dbReference>
<dbReference type="InterPro" id="IPR000744">
    <property type="entry name" value="NSF_attach"/>
</dbReference>
<dbReference type="CDD" id="cd15832">
    <property type="entry name" value="SNAP"/>
    <property type="match status" value="1"/>
</dbReference>
<name>A0A3N4K5B0_9PEZI</name>
<dbReference type="PANTHER" id="PTHR13768">
    <property type="entry name" value="SOLUBLE NSF ATTACHMENT PROTEIN SNAP"/>
    <property type="match status" value="1"/>
</dbReference>
<dbReference type="Pfam" id="PF14938">
    <property type="entry name" value="SNAP"/>
    <property type="match status" value="1"/>
</dbReference>
<dbReference type="GO" id="GO:0005774">
    <property type="term" value="C:vacuolar membrane"/>
    <property type="evidence" value="ECO:0007669"/>
    <property type="project" value="TreeGrafter"/>
</dbReference>
<evidence type="ECO:0000256" key="4">
    <source>
        <dbReference type="ARBA" id="ARBA00022892"/>
    </source>
</evidence>
<dbReference type="GO" id="GO:0005483">
    <property type="term" value="F:soluble NSF attachment protein activity"/>
    <property type="evidence" value="ECO:0007669"/>
    <property type="project" value="UniProtKB-ARBA"/>
</dbReference>
<dbReference type="GO" id="GO:0031201">
    <property type="term" value="C:SNARE complex"/>
    <property type="evidence" value="ECO:0007669"/>
    <property type="project" value="TreeGrafter"/>
</dbReference>
<dbReference type="PANTHER" id="PTHR13768:SF8">
    <property type="entry name" value="ALPHA-SOLUBLE NSF ATTACHMENT PROTEIN"/>
    <property type="match status" value="1"/>
</dbReference>
<evidence type="ECO:0000313" key="8">
    <source>
        <dbReference type="EMBL" id="RPB05737.1"/>
    </source>
</evidence>
<comment type="subcellular location">
    <subcellularLocation>
        <location evidence="1 7">Membrane</location>
        <topology evidence="1 7">Peripheral membrane protein</topology>
    </subcellularLocation>
</comment>
<keyword evidence="4 7" id="KW-0931">ER-Golgi transport</keyword>
<sequence length="292" mass="32545">MTQDPRALLAMADKHASSARGGFSFFGAKQDKLEKAADLYTQAASVFRVQKLGREAGQTLEKAAAIQTEINEPDEAANSHIEAYKAYRKDDPSNAARVLAKAIQHYTLRGNFRRAATHQQNLAELLELEVGDIPKALEAYELAGDWFQSDNAEALANKVFLKVADLAALEGIYPKAVERYEGVARSSAGNNLMKWSLKDYFLKAGICHLANRDKIALKKALDSYVDLDPSFPSTREFQLLNDMLEADENNDAEAFADKIFQYDQMSKLDKWKTTMLLRVKNSIEAEEEDGLA</sequence>
<evidence type="ECO:0000256" key="2">
    <source>
        <dbReference type="ARBA" id="ARBA00010050"/>
    </source>
</evidence>
<reference evidence="8 9" key="1">
    <citation type="journal article" date="2018" name="Nat. Ecol. Evol.">
        <title>Pezizomycetes genomes reveal the molecular basis of ectomycorrhizal truffle lifestyle.</title>
        <authorList>
            <person name="Murat C."/>
            <person name="Payen T."/>
            <person name="Noel B."/>
            <person name="Kuo A."/>
            <person name="Morin E."/>
            <person name="Chen J."/>
            <person name="Kohler A."/>
            <person name="Krizsan K."/>
            <person name="Balestrini R."/>
            <person name="Da Silva C."/>
            <person name="Montanini B."/>
            <person name="Hainaut M."/>
            <person name="Levati E."/>
            <person name="Barry K.W."/>
            <person name="Belfiori B."/>
            <person name="Cichocki N."/>
            <person name="Clum A."/>
            <person name="Dockter R.B."/>
            <person name="Fauchery L."/>
            <person name="Guy J."/>
            <person name="Iotti M."/>
            <person name="Le Tacon F."/>
            <person name="Lindquist E.A."/>
            <person name="Lipzen A."/>
            <person name="Malagnac F."/>
            <person name="Mello A."/>
            <person name="Molinier V."/>
            <person name="Miyauchi S."/>
            <person name="Poulain J."/>
            <person name="Riccioni C."/>
            <person name="Rubini A."/>
            <person name="Sitrit Y."/>
            <person name="Splivallo R."/>
            <person name="Traeger S."/>
            <person name="Wang M."/>
            <person name="Zifcakova L."/>
            <person name="Wipf D."/>
            <person name="Zambonelli A."/>
            <person name="Paolocci F."/>
            <person name="Nowrousian M."/>
            <person name="Ottonello S."/>
            <person name="Baldrian P."/>
            <person name="Spatafora J.W."/>
            <person name="Henrissat B."/>
            <person name="Nagy L.G."/>
            <person name="Aury J.M."/>
            <person name="Wincker P."/>
            <person name="Grigoriev I.V."/>
            <person name="Bonfante P."/>
            <person name="Martin F.M."/>
        </authorList>
    </citation>
    <scope>NUCLEOTIDE SEQUENCE [LARGE SCALE GENOMIC DNA]</scope>
    <source>
        <strain evidence="8 9">120613-1</strain>
    </source>
</reference>
<keyword evidence="5 7" id="KW-0653">Protein transport</keyword>
<evidence type="ECO:0000256" key="6">
    <source>
        <dbReference type="ARBA" id="ARBA00023136"/>
    </source>
</evidence>
<dbReference type="Proteomes" id="UP000276215">
    <property type="component" value="Unassembled WGS sequence"/>
</dbReference>
<evidence type="ECO:0000313" key="9">
    <source>
        <dbReference type="Proteomes" id="UP000276215"/>
    </source>
</evidence>
<gene>
    <name evidence="8" type="ORF">L873DRAFT_1785457</name>
</gene>
<protein>
    <submittedName>
        <fullName evidence="8">TPR-like protein</fullName>
    </submittedName>
</protein>
<dbReference type="GO" id="GO:0019905">
    <property type="term" value="F:syntaxin binding"/>
    <property type="evidence" value="ECO:0007669"/>
    <property type="project" value="TreeGrafter"/>
</dbReference>
<evidence type="ECO:0000256" key="7">
    <source>
        <dbReference type="RuleBase" id="RU367013"/>
    </source>
</evidence>
<evidence type="ECO:0000256" key="3">
    <source>
        <dbReference type="ARBA" id="ARBA00022448"/>
    </source>
</evidence>
<dbReference type="STRING" id="1336337.A0A3N4K5B0"/>
<dbReference type="SUPFAM" id="SSF48452">
    <property type="entry name" value="TPR-like"/>
    <property type="match status" value="1"/>
</dbReference>
<dbReference type="AlphaFoldDB" id="A0A3N4K5B0"/>
<comment type="similarity">
    <text evidence="2 7">Belongs to the SNAP family.</text>
</comment>
<evidence type="ECO:0000256" key="1">
    <source>
        <dbReference type="ARBA" id="ARBA00004170"/>
    </source>
</evidence>
<dbReference type="InterPro" id="IPR011990">
    <property type="entry name" value="TPR-like_helical_dom_sf"/>
</dbReference>
<accession>A0A3N4K5B0</accession>
<proteinExistence type="inferred from homology"/>
<dbReference type="Gene3D" id="1.25.40.10">
    <property type="entry name" value="Tetratricopeptide repeat domain"/>
    <property type="match status" value="1"/>
</dbReference>
<dbReference type="PRINTS" id="PR00448">
    <property type="entry name" value="NSFATTACHMNT"/>
</dbReference>
<dbReference type="EMBL" id="ML120352">
    <property type="protein sequence ID" value="RPB05737.1"/>
    <property type="molecule type" value="Genomic_DNA"/>
</dbReference>
<evidence type="ECO:0000256" key="5">
    <source>
        <dbReference type="ARBA" id="ARBA00022927"/>
    </source>
</evidence>
<keyword evidence="6 7" id="KW-0472">Membrane</keyword>
<dbReference type="OrthoDB" id="9984275at2759"/>
<dbReference type="GO" id="GO:0006886">
    <property type="term" value="P:intracellular protein transport"/>
    <property type="evidence" value="ECO:0007669"/>
    <property type="project" value="UniProtKB-UniRule"/>
</dbReference>